<dbReference type="InterPro" id="IPR036691">
    <property type="entry name" value="Endo/exonu/phosph_ase_sf"/>
</dbReference>
<sequence>MVGHVCKDWHTSNRLIRSNFTTKSGKFDCKPHRFLFLGIFCSSPQHFHRHTQFRLLTFRLEERSESVIDNLVGDCMGLTENSRLLADEPEKMLEGLRVMQWNVLADGLAQSGDFDRVEKKFLEWNHRAPLLLGRILKDDPHVICLQELNHFDDFFLPELKRHGYVGEYWQKPCSAAQKFESPADGCAIFYKSSRLQLLKSDTIQYEDPKGKKLNQGGLTCRFRDIDADQDFVLVNTHLKAKRGHYNEKLRVLETRQIIQRLEDVAQGSLVASILCGDLNADPFSNTYSILHENFASVYSLICVCDPPHRVNELEVMELCDFVENGGAQAEPMYTTWKIRGKEGEVKRTIDYIWYNVQNNLVPCRRWPLPSETAIGADALPSAVFPSDHLPLMCEFKWKDCIGKESVKVPLVL</sequence>
<comment type="similarity">
    <text evidence="1">Belongs to the CCR4/nocturin family.</text>
</comment>
<dbReference type="EnsemblPlants" id="Pp3c10_18370V3.4">
    <property type="protein sequence ID" value="Pp3c10_18370V3.4"/>
    <property type="gene ID" value="Pp3c10_18370"/>
</dbReference>
<reference evidence="4 5" key="2">
    <citation type="journal article" date="2018" name="Plant J.">
        <title>The Physcomitrella patens chromosome-scale assembly reveals moss genome structure and evolution.</title>
        <authorList>
            <person name="Lang D."/>
            <person name="Ullrich K.K."/>
            <person name="Murat F."/>
            <person name="Fuchs J."/>
            <person name="Jenkins J."/>
            <person name="Haas F.B."/>
            <person name="Piednoel M."/>
            <person name="Gundlach H."/>
            <person name="Van Bel M."/>
            <person name="Meyberg R."/>
            <person name="Vives C."/>
            <person name="Morata J."/>
            <person name="Symeonidi A."/>
            <person name="Hiss M."/>
            <person name="Muchero W."/>
            <person name="Kamisugi Y."/>
            <person name="Saleh O."/>
            <person name="Blanc G."/>
            <person name="Decker E.L."/>
            <person name="van Gessel N."/>
            <person name="Grimwood J."/>
            <person name="Hayes R.D."/>
            <person name="Graham S.W."/>
            <person name="Gunter L.E."/>
            <person name="McDaniel S.F."/>
            <person name="Hoernstein S.N.W."/>
            <person name="Larsson A."/>
            <person name="Li F.W."/>
            <person name="Perroud P.F."/>
            <person name="Phillips J."/>
            <person name="Ranjan P."/>
            <person name="Rokshar D.S."/>
            <person name="Rothfels C.J."/>
            <person name="Schneider L."/>
            <person name="Shu S."/>
            <person name="Stevenson D.W."/>
            <person name="Thummler F."/>
            <person name="Tillich M."/>
            <person name="Villarreal Aguilar J.C."/>
            <person name="Widiez T."/>
            <person name="Wong G.K."/>
            <person name="Wymore A."/>
            <person name="Zhang Y."/>
            <person name="Zimmer A.D."/>
            <person name="Quatrano R.S."/>
            <person name="Mayer K.F.X."/>
            <person name="Goodstein D."/>
            <person name="Casacuberta J.M."/>
            <person name="Vandepoele K."/>
            <person name="Reski R."/>
            <person name="Cuming A.C."/>
            <person name="Tuskan G.A."/>
            <person name="Maumus F."/>
            <person name="Salse J."/>
            <person name="Schmutz J."/>
            <person name="Rensing S.A."/>
        </authorList>
    </citation>
    <scope>NUCLEOTIDE SEQUENCE [LARGE SCALE GENOMIC DNA]</scope>
    <source>
        <strain evidence="4 5">cv. Gransden 2004</strain>
    </source>
</reference>
<evidence type="ECO:0000313" key="5">
    <source>
        <dbReference type="Proteomes" id="UP000006727"/>
    </source>
</evidence>
<dbReference type="GO" id="GO:0000175">
    <property type="term" value="F:3'-5'-RNA exonuclease activity"/>
    <property type="evidence" value="ECO:0000318"/>
    <property type="project" value="GO_Central"/>
</dbReference>
<feature type="domain" description="Endonuclease/exonuclease/phosphatase" evidence="3">
    <location>
        <begin position="99"/>
        <end position="388"/>
    </location>
</feature>
<dbReference type="InParanoid" id="A0A7I4A2U8"/>
<reference evidence="4 5" key="1">
    <citation type="journal article" date="2008" name="Science">
        <title>The Physcomitrella genome reveals evolutionary insights into the conquest of land by plants.</title>
        <authorList>
            <person name="Rensing S."/>
            <person name="Lang D."/>
            <person name="Zimmer A."/>
            <person name="Terry A."/>
            <person name="Salamov A."/>
            <person name="Shapiro H."/>
            <person name="Nishiyama T."/>
            <person name="Perroud P.-F."/>
            <person name="Lindquist E."/>
            <person name="Kamisugi Y."/>
            <person name="Tanahashi T."/>
            <person name="Sakakibara K."/>
            <person name="Fujita T."/>
            <person name="Oishi K."/>
            <person name="Shin-I T."/>
            <person name="Kuroki Y."/>
            <person name="Toyoda A."/>
            <person name="Suzuki Y."/>
            <person name="Hashimoto A."/>
            <person name="Yamaguchi K."/>
            <person name="Sugano A."/>
            <person name="Kohara Y."/>
            <person name="Fujiyama A."/>
            <person name="Anterola A."/>
            <person name="Aoki S."/>
            <person name="Ashton N."/>
            <person name="Barbazuk W.B."/>
            <person name="Barker E."/>
            <person name="Bennetzen J."/>
            <person name="Bezanilla M."/>
            <person name="Blankenship R."/>
            <person name="Cho S.H."/>
            <person name="Dutcher S."/>
            <person name="Estelle M."/>
            <person name="Fawcett J.A."/>
            <person name="Gundlach H."/>
            <person name="Hanada K."/>
            <person name="Heyl A."/>
            <person name="Hicks K.A."/>
            <person name="Hugh J."/>
            <person name="Lohr M."/>
            <person name="Mayer K."/>
            <person name="Melkozernov A."/>
            <person name="Murata T."/>
            <person name="Nelson D."/>
            <person name="Pils B."/>
            <person name="Prigge M."/>
            <person name="Reiss B."/>
            <person name="Renner T."/>
            <person name="Rombauts S."/>
            <person name="Rushton P."/>
            <person name="Sanderfoot A."/>
            <person name="Schween G."/>
            <person name="Shiu S.-H."/>
            <person name="Stueber K."/>
            <person name="Theodoulou F.L."/>
            <person name="Tu H."/>
            <person name="Van de Peer Y."/>
            <person name="Verrier P.J."/>
            <person name="Waters E."/>
            <person name="Wood A."/>
            <person name="Yang L."/>
            <person name="Cove D."/>
            <person name="Cuming A."/>
            <person name="Hasebe M."/>
            <person name="Lucas S."/>
            <person name="Mishler D.B."/>
            <person name="Reski R."/>
            <person name="Grigoriev I."/>
            <person name="Quatrano R.S."/>
            <person name="Boore J.L."/>
        </authorList>
    </citation>
    <scope>NUCLEOTIDE SEQUENCE [LARGE SCALE GENOMIC DNA]</scope>
    <source>
        <strain evidence="4 5">cv. Gransden 2004</strain>
    </source>
</reference>
<evidence type="ECO:0000313" key="4">
    <source>
        <dbReference type="EnsemblPlants" id="Pp3c10_18370V3.4"/>
    </source>
</evidence>
<proteinExistence type="inferred from homology"/>
<dbReference type="EMBL" id="ABEU02000010">
    <property type="status" value="NOT_ANNOTATED_CDS"/>
    <property type="molecule type" value="Genomic_DNA"/>
</dbReference>
<dbReference type="InterPro" id="IPR050410">
    <property type="entry name" value="CCR4/nocturin_mRNA_transcr"/>
</dbReference>
<dbReference type="InterPro" id="IPR005135">
    <property type="entry name" value="Endo/exonuclease/phosphatase"/>
</dbReference>
<protein>
    <recommendedName>
        <fullName evidence="3">Endonuclease/exonuclease/phosphatase domain-containing protein</fullName>
    </recommendedName>
</protein>
<dbReference type="Gramene" id="Pp3c10_18370V3.4">
    <property type="protein sequence ID" value="Pp3c10_18370V3.4"/>
    <property type="gene ID" value="Pp3c10_18370"/>
</dbReference>
<dbReference type="GO" id="GO:0006139">
    <property type="term" value="P:nucleobase-containing compound metabolic process"/>
    <property type="evidence" value="ECO:0007669"/>
    <property type="project" value="UniProtKB-ARBA"/>
</dbReference>
<dbReference type="Pfam" id="PF03372">
    <property type="entry name" value="Exo_endo_phos"/>
    <property type="match status" value="1"/>
</dbReference>
<evidence type="ECO:0000256" key="1">
    <source>
        <dbReference type="ARBA" id="ARBA00010774"/>
    </source>
</evidence>
<evidence type="ECO:0000259" key="3">
    <source>
        <dbReference type="Pfam" id="PF03372"/>
    </source>
</evidence>
<keyword evidence="2" id="KW-0378">Hydrolase</keyword>
<dbReference type="AlphaFoldDB" id="A0A7I4A2U8"/>
<gene>
    <name evidence="4" type="primary">LOC112287324</name>
</gene>
<reference evidence="4" key="3">
    <citation type="submission" date="2020-12" db="UniProtKB">
        <authorList>
            <consortium name="EnsemblPlants"/>
        </authorList>
    </citation>
    <scope>IDENTIFICATION</scope>
</reference>
<keyword evidence="5" id="KW-1185">Reference proteome</keyword>
<dbReference type="PANTHER" id="PTHR12121">
    <property type="entry name" value="CARBON CATABOLITE REPRESSOR PROTEIN 4"/>
    <property type="match status" value="1"/>
</dbReference>
<name>A0A7I4A2U8_PHYPA</name>
<dbReference type="SUPFAM" id="SSF56219">
    <property type="entry name" value="DNase I-like"/>
    <property type="match status" value="1"/>
</dbReference>
<evidence type="ECO:0000256" key="2">
    <source>
        <dbReference type="ARBA" id="ARBA00022801"/>
    </source>
</evidence>
<dbReference type="Proteomes" id="UP000006727">
    <property type="component" value="Chromosome 10"/>
</dbReference>
<accession>A0A7I4A2U8</accession>
<dbReference type="PANTHER" id="PTHR12121:SF45">
    <property type="entry name" value="NOCTURNIN"/>
    <property type="match status" value="1"/>
</dbReference>
<dbReference type="Gene3D" id="3.60.10.10">
    <property type="entry name" value="Endonuclease/exonuclease/phosphatase"/>
    <property type="match status" value="1"/>
</dbReference>
<organism evidence="4 5">
    <name type="scientific">Physcomitrium patens</name>
    <name type="common">Spreading-leaved earth moss</name>
    <name type="synonym">Physcomitrella patens</name>
    <dbReference type="NCBI Taxonomy" id="3218"/>
    <lineage>
        <taxon>Eukaryota</taxon>
        <taxon>Viridiplantae</taxon>
        <taxon>Streptophyta</taxon>
        <taxon>Embryophyta</taxon>
        <taxon>Bryophyta</taxon>
        <taxon>Bryophytina</taxon>
        <taxon>Bryopsida</taxon>
        <taxon>Funariidae</taxon>
        <taxon>Funariales</taxon>
        <taxon>Funariaceae</taxon>
        <taxon>Physcomitrium</taxon>
    </lineage>
</organism>